<organism evidence="3 4">
    <name type="scientific">Sander lucioperca</name>
    <name type="common">Pike-perch</name>
    <name type="synonym">Perca lucioperca</name>
    <dbReference type="NCBI Taxonomy" id="283035"/>
    <lineage>
        <taxon>Eukaryota</taxon>
        <taxon>Metazoa</taxon>
        <taxon>Chordata</taxon>
        <taxon>Craniata</taxon>
        <taxon>Vertebrata</taxon>
        <taxon>Euteleostomi</taxon>
        <taxon>Actinopterygii</taxon>
        <taxon>Neopterygii</taxon>
        <taxon>Teleostei</taxon>
        <taxon>Neoteleostei</taxon>
        <taxon>Acanthomorphata</taxon>
        <taxon>Eupercaria</taxon>
        <taxon>Perciformes</taxon>
        <taxon>Percoidei</taxon>
        <taxon>Percidae</taxon>
        <taxon>Luciopercinae</taxon>
        <taxon>Sander</taxon>
    </lineage>
</organism>
<dbReference type="Proteomes" id="UP000694568">
    <property type="component" value="Unplaced"/>
</dbReference>
<dbReference type="PANTHER" id="PTHR22227">
    <property type="entry name" value="FAMILY WITH SEQUENCE SIMILARITY 122B ISOFORM X1"/>
    <property type="match status" value="1"/>
</dbReference>
<gene>
    <name evidence="3" type="primary">pabir2</name>
</gene>
<comment type="similarity">
    <text evidence="1">Belongs to the FAM122 family.</text>
</comment>
<dbReference type="Ensembl" id="ENSSLUT00000062114.1">
    <property type="protein sequence ID" value="ENSSLUP00000060412.1"/>
    <property type="gene ID" value="ENSSLUG00000025756.1"/>
</dbReference>
<name>A0A8D0AWW9_SANLU</name>
<feature type="compositionally biased region" description="Polar residues" evidence="2">
    <location>
        <begin position="107"/>
        <end position="132"/>
    </location>
</feature>
<dbReference type="InterPro" id="IPR026716">
    <property type="entry name" value="PBIR1/2/3"/>
</dbReference>
<feature type="region of interest" description="Disordered" evidence="2">
    <location>
        <begin position="107"/>
        <end position="153"/>
    </location>
</feature>
<evidence type="ECO:0000313" key="3">
    <source>
        <dbReference type="Ensembl" id="ENSSLUP00000060412.1"/>
    </source>
</evidence>
<reference evidence="3" key="2">
    <citation type="submission" date="2025-09" db="UniProtKB">
        <authorList>
            <consortium name="Ensembl"/>
        </authorList>
    </citation>
    <scope>IDENTIFICATION</scope>
</reference>
<proteinExistence type="inferred from homology"/>
<dbReference type="PANTHER" id="PTHR22227:SF6">
    <property type="entry name" value="FAMILY WITH SEQUENCE SIMILARITY 122B ISOFORM X1"/>
    <property type="match status" value="1"/>
</dbReference>
<dbReference type="AlphaFoldDB" id="A0A8D0AWW9"/>
<evidence type="ECO:0000256" key="1">
    <source>
        <dbReference type="ARBA" id="ARBA00006725"/>
    </source>
</evidence>
<evidence type="ECO:0000313" key="4">
    <source>
        <dbReference type="Proteomes" id="UP000694568"/>
    </source>
</evidence>
<accession>A0A8D0AWW9</accession>
<dbReference type="GO" id="GO:0004865">
    <property type="term" value="F:protein serine/threonine phosphatase inhibitor activity"/>
    <property type="evidence" value="ECO:0007669"/>
    <property type="project" value="InterPro"/>
</dbReference>
<evidence type="ECO:0000256" key="2">
    <source>
        <dbReference type="SAM" id="MobiDB-lite"/>
    </source>
</evidence>
<sequence length="288" mass="31792">MNNSGVLPQEKMELDLEIPSSLAQGDGHLRRSNSAPMIHGLSDNSQVFQREVLRSRRNSTTVVNRPNMVPSSPVRVPSTRLHQIKQEEGVDVMNRETAHEREVQTAMQMSQSWEESLSLSDNDLEKSASSSPKRIDFVPVSPAPSPTRGIGKKQCFSPSLQILVSSNGLTPSPVPSPTRRFSRRSQSPINCIRASILGPMKRKGEMETESQPKRLFQGTTTMLSSDVSNLSDGMIMGINIEHRKKKGCKKAWEANKPAEICQYLGSHPAPCKLISAGLAASFFIQERS</sequence>
<reference evidence="3" key="1">
    <citation type="submission" date="2025-08" db="UniProtKB">
        <authorList>
            <consortium name="Ensembl"/>
        </authorList>
    </citation>
    <scope>IDENTIFICATION</scope>
</reference>
<keyword evidence="4" id="KW-1185">Reference proteome</keyword>
<protein>
    <submittedName>
        <fullName evidence="3">PABIR family member 2</fullName>
    </submittedName>
</protein>
<dbReference type="GeneTree" id="ENSGT00390000015476"/>